<dbReference type="KEGG" id="lez:GLE_0013"/>
<evidence type="ECO:0000313" key="1">
    <source>
        <dbReference type="EMBL" id="ALN55372.1"/>
    </source>
</evidence>
<name>A0A0S2D9Z1_LYSEN</name>
<dbReference type="AlphaFoldDB" id="A0A0S2D9Z1"/>
<protein>
    <submittedName>
        <fullName evidence="1">Uncharacterized protein</fullName>
    </submittedName>
</protein>
<evidence type="ECO:0000313" key="2">
    <source>
        <dbReference type="Proteomes" id="UP000061569"/>
    </source>
</evidence>
<sequence>MAAIAPSALFYATPWRWYFHTAPVDSVQDARAVQLGSSLPPSST</sequence>
<gene>
    <name evidence="1" type="ORF">GLE_0013</name>
</gene>
<reference evidence="1 2" key="1">
    <citation type="submission" date="2015-11" db="EMBL/GenBank/DDBJ databases">
        <title>Genome sequences of Lysobacter enzymogenes strain C3 and Lysobacter antibioticus ATCC 29479.</title>
        <authorList>
            <person name="Kobayashi D.Y."/>
        </authorList>
    </citation>
    <scope>NUCLEOTIDE SEQUENCE [LARGE SCALE GENOMIC DNA]</scope>
    <source>
        <strain evidence="1 2">C3</strain>
    </source>
</reference>
<dbReference type="EMBL" id="CP013140">
    <property type="protein sequence ID" value="ALN55372.1"/>
    <property type="molecule type" value="Genomic_DNA"/>
</dbReference>
<proteinExistence type="predicted"/>
<accession>A0A0S2D9Z1</accession>
<organism evidence="1 2">
    <name type="scientific">Lysobacter enzymogenes</name>
    <dbReference type="NCBI Taxonomy" id="69"/>
    <lineage>
        <taxon>Bacteria</taxon>
        <taxon>Pseudomonadati</taxon>
        <taxon>Pseudomonadota</taxon>
        <taxon>Gammaproteobacteria</taxon>
        <taxon>Lysobacterales</taxon>
        <taxon>Lysobacteraceae</taxon>
        <taxon>Lysobacter</taxon>
    </lineage>
</organism>
<dbReference type="Proteomes" id="UP000061569">
    <property type="component" value="Chromosome"/>
</dbReference>